<organism evidence="8 9">
    <name type="scientific">Planococcus halotolerans</name>
    <dbReference type="NCBI Taxonomy" id="2233542"/>
    <lineage>
        <taxon>Bacteria</taxon>
        <taxon>Bacillati</taxon>
        <taxon>Bacillota</taxon>
        <taxon>Bacilli</taxon>
        <taxon>Bacillales</taxon>
        <taxon>Caryophanaceae</taxon>
        <taxon>Planococcus</taxon>
    </lineage>
</organism>
<dbReference type="GO" id="GO:0005886">
    <property type="term" value="C:plasma membrane"/>
    <property type="evidence" value="ECO:0007669"/>
    <property type="project" value="UniProtKB-SubCell"/>
</dbReference>
<dbReference type="InterPro" id="IPR003740">
    <property type="entry name" value="YitT"/>
</dbReference>
<proteinExistence type="predicted"/>
<dbReference type="Proteomes" id="UP000251002">
    <property type="component" value="Unassembled WGS sequence"/>
</dbReference>
<protein>
    <recommendedName>
        <fullName evidence="7">DUF2179 domain-containing protein</fullName>
    </recommendedName>
</protein>
<dbReference type="PIRSF" id="PIRSF006483">
    <property type="entry name" value="Membrane_protein_YitT"/>
    <property type="match status" value="1"/>
</dbReference>
<dbReference type="InterPro" id="IPR015867">
    <property type="entry name" value="N-reg_PII/ATP_PRibTrfase_C"/>
</dbReference>
<keyword evidence="3 6" id="KW-0812">Transmembrane</keyword>
<evidence type="ECO:0000256" key="1">
    <source>
        <dbReference type="ARBA" id="ARBA00004651"/>
    </source>
</evidence>
<evidence type="ECO:0000256" key="3">
    <source>
        <dbReference type="ARBA" id="ARBA00022692"/>
    </source>
</evidence>
<evidence type="ECO:0000256" key="5">
    <source>
        <dbReference type="ARBA" id="ARBA00023136"/>
    </source>
</evidence>
<evidence type="ECO:0000256" key="4">
    <source>
        <dbReference type="ARBA" id="ARBA00022989"/>
    </source>
</evidence>
<gene>
    <name evidence="8" type="ORF">DP120_18125</name>
</gene>
<dbReference type="RefSeq" id="WP_112225074.1">
    <property type="nucleotide sequence ID" value="NZ_CP047673.1"/>
</dbReference>
<feature type="transmembrane region" description="Helical" evidence="6">
    <location>
        <begin position="64"/>
        <end position="84"/>
    </location>
</feature>
<dbReference type="Pfam" id="PF02588">
    <property type="entry name" value="YitT_membrane"/>
    <property type="match status" value="1"/>
</dbReference>
<dbReference type="InterPro" id="IPR019264">
    <property type="entry name" value="DUF2179"/>
</dbReference>
<dbReference type="CDD" id="cd16380">
    <property type="entry name" value="YitT_C"/>
    <property type="match status" value="1"/>
</dbReference>
<evidence type="ECO:0000256" key="6">
    <source>
        <dbReference type="SAM" id="Phobius"/>
    </source>
</evidence>
<feature type="transmembrane region" description="Helical" evidence="6">
    <location>
        <begin position="158"/>
        <end position="183"/>
    </location>
</feature>
<name>A0A365KI99_9BACL</name>
<dbReference type="InterPro" id="IPR051461">
    <property type="entry name" value="UPF0750_membrane"/>
</dbReference>
<comment type="subcellular location">
    <subcellularLocation>
        <location evidence="1">Cell membrane</location>
        <topology evidence="1">Multi-pass membrane protein</topology>
    </subcellularLocation>
</comment>
<feature type="transmembrane region" description="Helical" evidence="6">
    <location>
        <begin position="120"/>
        <end position="138"/>
    </location>
</feature>
<dbReference type="PANTHER" id="PTHR33545:SF3">
    <property type="entry name" value="UPF0750 MEMBRANE PROTEIN YQFU"/>
    <property type="match status" value="1"/>
</dbReference>
<evidence type="ECO:0000313" key="8">
    <source>
        <dbReference type="EMBL" id="RAZ72777.1"/>
    </source>
</evidence>
<dbReference type="AlphaFoldDB" id="A0A365KI99"/>
<dbReference type="PANTHER" id="PTHR33545">
    <property type="entry name" value="UPF0750 MEMBRANE PROTEIN YITT-RELATED"/>
    <property type="match status" value="1"/>
</dbReference>
<reference evidence="8 9" key="1">
    <citation type="submission" date="2018-06" db="EMBL/GenBank/DDBJ databases">
        <title>The draft genome sequences of strains SCU63 and S1.</title>
        <authorList>
            <person name="Gan L."/>
        </authorList>
    </citation>
    <scope>NUCLEOTIDE SEQUENCE [LARGE SCALE GENOMIC DNA]</scope>
    <source>
        <strain evidence="8 9">SCU63</strain>
    </source>
</reference>
<accession>A0A365KI99</accession>
<keyword evidence="9" id="KW-1185">Reference proteome</keyword>
<dbReference type="EMBL" id="QLZR01000013">
    <property type="protein sequence ID" value="RAZ72777.1"/>
    <property type="molecule type" value="Genomic_DNA"/>
</dbReference>
<comment type="caution">
    <text evidence="8">The sequence shown here is derived from an EMBL/GenBank/DDBJ whole genome shotgun (WGS) entry which is preliminary data.</text>
</comment>
<feature type="domain" description="DUF2179" evidence="7">
    <location>
        <begin position="233"/>
        <end position="287"/>
    </location>
</feature>
<dbReference type="Gene3D" id="3.30.70.120">
    <property type="match status" value="1"/>
</dbReference>
<keyword evidence="2" id="KW-1003">Cell membrane</keyword>
<evidence type="ECO:0000256" key="2">
    <source>
        <dbReference type="ARBA" id="ARBA00022475"/>
    </source>
</evidence>
<feature type="transmembrane region" description="Helical" evidence="6">
    <location>
        <begin position="91"/>
        <end position="108"/>
    </location>
</feature>
<sequence length="295" mass="32517">MKKKQKKLYKKEHKKETIPHLLGRYIAMLIGATMAAASIELVLVPNAIIDGGIIGVSLILDYLTNLPFGLLLVIINLPFLFFGYKHIGRNFFLSSIFSIVALAIVEIPMHRLEPFVDDPLLATVFGGLLLGAGVGIVIRNGGALDGTEILGILLSRKLPFSVGEFVMFANIFIFSWAGFVLGWQQAMYSILTYYIASKTIDAVIQGLNDTKSVIIVSDEFEELGSAINDRLGRTVTKLHGKGGYNENEKDVIYLVVTRLEITKLKQVVHDIDPKAFLTIMSTQEVHGGTFKAPIH</sequence>
<keyword evidence="4 6" id="KW-1133">Transmembrane helix</keyword>
<evidence type="ECO:0000313" key="9">
    <source>
        <dbReference type="Proteomes" id="UP000251002"/>
    </source>
</evidence>
<dbReference type="Pfam" id="PF10035">
    <property type="entry name" value="DUF2179"/>
    <property type="match status" value="1"/>
</dbReference>
<evidence type="ECO:0000259" key="7">
    <source>
        <dbReference type="Pfam" id="PF10035"/>
    </source>
</evidence>
<keyword evidence="5 6" id="KW-0472">Membrane</keyword>
<feature type="transmembrane region" description="Helical" evidence="6">
    <location>
        <begin position="21"/>
        <end position="44"/>
    </location>
</feature>